<evidence type="ECO:0000313" key="11">
    <source>
        <dbReference type="Proteomes" id="UP001239445"/>
    </source>
</evidence>
<evidence type="ECO:0000256" key="2">
    <source>
        <dbReference type="ARBA" id="ARBA00010617"/>
    </source>
</evidence>
<dbReference type="AlphaFoldDB" id="A0AAJ0BHZ5"/>
<reference evidence="10" key="1">
    <citation type="submission" date="2023-06" db="EMBL/GenBank/DDBJ databases">
        <title>Genome-scale phylogeny and comparative genomics of the fungal order Sordariales.</title>
        <authorList>
            <consortium name="Lawrence Berkeley National Laboratory"/>
            <person name="Hensen N."/>
            <person name="Bonometti L."/>
            <person name="Westerberg I."/>
            <person name="Brannstrom I.O."/>
            <person name="Guillou S."/>
            <person name="Cros-Aarteil S."/>
            <person name="Calhoun S."/>
            <person name="Haridas S."/>
            <person name="Kuo A."/>
            <person name="Mondo S."/>
            <person name="Pangilinan J."/>
            <person name="Riley R."/>
            <person name="Labutti K."/>
            <person name="Andreopoulos B."/>
            <person name="Lipzen A."/>
            <person name="Chen C."/>
            <person name="Yanf M."/>
            <person name="Daum C."/>
            <person name="Ng V."/>
            <person name="Clum A."/>
            <person name="Steindorff A."/>
            <person name="Ohm R."/>
            <person name="Martin F."/>
            <person name="Silar P."/>
            <person name="Natvig D."/>
            <person name="Lalanne C."/>
            <person name="Gautier V."/>
            <person name="Ament-Velasquez S.L."/>
            <person name="Kruys A."/>
            <person name="Hutchinson M.I."/>
            <person name="Powell A.J."/>
            <person name="Barry K."/>
            <person name="Miller A.N."/>
            <person name="Grigoriev I.V."/>
            <person name="Debuchy R."/>
            <person name="Gladieux P."/>
            <person name="Thoren M.H."/>
            <person name="Johannesson H."/>
        </authorList>
    </citation>
    <scope>NUCLEOTIDE SEQUENCE</scope>
    <source>
        <strain evidence="10">PSN4</strain>
    </source>
</reference>
<keyword evidence="4 8" id="KW-0479">Metal-binding</keyword>
<dbReference type="GO" id="GO:0004497">
    <property type="term" value="F:monooxygenase activity"/>
    <property type="evidence" value="ECO:0007669"/>
    <property type="project" value="UniProtKB-KW"/>
</dbReference>
<sequence length="530" mass="58020">MSSASLIASSALVLVVTAFIARWIRSWCRLRHIPGPPIASLSAAWMLQKLCTGDFNEALIQVAETHGPLARIGPNDLLCTDPDTLRRVAGARSVYIKGDFYETGRVVPGYNNIVSERDETKHKALRAAMAGGYLGRETGSLAGIEACLDRQLRAFIALIETKYISEPGTIRPLDFAIKSQFFALDVISELSFGRAFGFLVEDRDLYDYVKINESAIPVMNTIQAIPWITNALYSWPLRLGLPSTGDKVGLGRLMGLAKHYVDERFGPGAKVGQDMLQAFINGGMSHEDLIQHMFVQIVAGSITIAAAIRHTFLALISTPTAYSALQAEIDVNIASGKISSPTITEAEAHNLVYLQAVIHEGLRMWPPATGLGSKQVPPEGDFICGFRVPGGTQVATNFMGIMRLKSIWGEDANVFRPERWVEADDAQRQRMASVLDLAFGSGKYQCLGKRVAMMELDKVFVELLRRFDFALTDPVHPIKSFGGNFWVGSDMWLRVTCRSPTPVANRGALSGSETCSPTTLAGHPREEKDG</sequence>
<evidence type="ECO:0000256" key="9">
    <source>
        <dbReference type="SAM" id="MobiDB-lite"/>
    </source>
</evidence>
<dbReference type="InterPro" id="IPR001128">
    <property type="entry name" value="Cyt_P450"/>
</dbReference>
<feature type="region of interest" description="Disordered" evidence="9">
    <location>
        <begin position="505"/>
        <end position="530"/>
    </location>
</feature>
<dbReference type="PRINTS" id="PR00463">
    <property type="entry name" value="EP450I"/>
</dbReference>
<dbReference type="GO" id="GO:0016705">
    <property type="term" value="F:oxidoreductase activity, acting on paired donors, with incorporation or reduction of molecular oxygen"/>
    <property type="evidence" value="ECO:0007669"/>
    <property type="project" value="InterPro"/>
</dbReference>
<dbReference type="PANTHER" id="PTHR24305:SF77">
    <property type="entry name" value="CYTOCHROME P450 MONOOXYGENASE"/>
    <property type="match status" value="1"/>
</dbReference>
<feature type="binding site" description="axial binding residue" evidence="8">
    <location>
        <position position="446"/>
    </location>
    <ligand>
        <name>heme</name>
        <dbReference type="ChEBI" id="CHEBI:30413"/>
    </ligand>
    <ligandPart>
        <name>Fe</name>
        <dbReference type="ChEBI" id="CHEBI:18248"/>
    </ligandPart>
</feature>
<evidence type="ECO:0000256" key="6">
    <source>
        <dbReference type="ARBA" id="ARBA00023004"/>
    </source>
</evidence>
<evidence type="ECO:0000256" key="4">
    <source>
        <dbReference type="ARBA" id="ARBA00022723"/>
    </source>
</evidence>
<organism evidence="10 11">
    <name type="scientific">Echria macrotheca</name>
    <dbReference type="NCBI Taxonomy" id="438768"/>
    <lineage>
        <taxon>Eukaryota</taxon>
        <taxon>Fungi</taxon>
        <taxon>Dikarya</taxon>
        <taxon>Ascomycota</taxon>
        <taxon>Pezizomycotina</taxon>
        <taxon>Sordariomycetes</taxon>
        <taxon>Sordariomycetidae</taxon>
        <taxon>Sordariales</taxon>
        <taxon>Schizotheciaceae</taxon>
        <taxon>Echria</taxon>
    </lineage>
</organism>
<dbReference type="InterPro" id="IPR050121">
    <property type="entry name" value="Cytochrome_P450_monoxygenase"/>
</dbReference>
<keyword evidence="5" id="KW-0560">Oxidoreductase</keyword>
<accession>A0AAJ0BHZ5</accession>
<dbReference type="PANTHER" id="PTHR24305">
    <property type="entry name" value="CYTOCHROME P450"/>
    <property type="match status" value="1"/>
</dbReference>
<evidence type="ECO:0000256" key="3">
    <source>
        <dbReference type="ARBA" id="ARBA00022617"/>
    </source>
</evidence>
<evidence type="ECO:0000256" key="1">
    <source>
        <dbReference type="ARBA" id="ARBA00001971"/>
    </source>
</evidence>
<keyword evidence="3 8" id="KW-0349">Heme</keyword>
<dbReference type="SUPFAM" id="SSF48264">
    <property type="entry name" value="Cytochrome P450"/>
    <property type="match status" value="1"/>
</dbReference>
<dbReference type="PRINTS" id="PR00385">
    <property type="entry name" value="P450"/>
</dbReference>
<proteinExistence type="inferred from homology"/>
<keyword evidence="7 10" id="KW-0503">Monooxygenase</keyword>
<evidence type="ECO:0000256" key="7">
    <source>
        <dbReference type="ARBA" id="ARBA00023033"/>
    </source>
</evidence>
<evidence type="ECO:0000256" key="5">
    <source>
        <dbReference type="ARBA" id="ARBA00023002"/>
    </source>
</evidence>
<protein>
    <submittedName>
        <fullName evidence="10">Cytochrome P450 monooxygenase lolP1</fullName>
    </submittedName>
</protein>
<keyword evidence="6 8" id="KW-0408">Iron</keyword>
<evidence type="ECO:0000256" key="8">
    <source>
        <dbReference type="PIRSR" id="PIRSR602401-1"/>
    </source>
</evidence>
<dbReference type="Gene3D" id="1.10.630.10">
    <property type="entry name" value="Cytochrome P450"/>
    <property type="match status" value="1"/>
</dbReference>
<dbReference type="GO" id="GO:0020037">
    <property type="term" value="F:heme binding"/>
    <property type="evidence" value="ECO:0007669"/>
    <property type="project" value="InterPro"/>
</dbReference>
<dbReference type="Pfam" id="PF00067">
    <property type="entry name" value="p450"/>
    <property type="match status" value="1"/>
</dbReference>
<comment type="similarity">
    <text evidence="2">Belongs to the cytochrome P450 family.</text>
</comment>
<comment type="caution">
    <text evidence="10">The sequence shown here is derived from an EMBL/GenBank/DDBJ whole genome shotgun (WGS) entry which is preliminary data.</text>
</comment>
<dbReference type="InterPro" id="IPR002401">
    <property type="entry name" value="Cyt_P450_E_grp-I"/>
</dbReference>
<dbReference type="EMBL" id="MU839831">
    <property type="protein sequence ID" value="KAK1757192.1"/>
    <property type="molecule type" value="Genomic_DNA"/>
</dbReference>
<evidence type="ECO:0000313" key="10">
    <source>
        <dbReference type="EMBL" id="KAK1757192.1"/>
    </source>
</evidence>
<gene>
    <name evidence="10" type="ORF">QBC47DRAFT_342293</name>
</gene>
<dbReference type="GO" id="GO:0005506">
    <property type="term" value="F:iron ion binding"/>
    <property type="evidence" value="ECO:0007669"/>
    <property type="project" value="InterPro"/>
</dbReference>
<comment type="cofactor">
    <cofactor evidence="1 8">
        <name>heme</name>
        <dbReference type="ChEBI" id="CHEBI:30413"/>
    </cofactor>
</comment>
<dbReference type="InterPro" id="IPR036396">
    <property type="entry name" value="Cyt_P450_sf"/>
</dbReference>
<dbReference type="Proteomes" id="UP001239445">
    <property type="component" value="Unassembled WGS sequence"/>
</dbReference>
<keyword evidence="11" id="KW-1185">Reference proteome</keyword>
<name>A0AAJ0BHZ5_9PEZI</name>
<dbReference type="CDD" id="cd11060">
    <property type="entry name" value="CYP57A1-like"/>
    <property type="match status" value="1"/>
</dbReference>